<organism evidence="1 2">
    <name type="scientific">Caballeronia novacaledonica</name>
    <dbReference type="NCBI Taxonomy" id="1544861"/>
    <lineage>
        <taxon>Bacteria</taxon>
        <taxon>Pseudomonadati</taxon>
        <taxon>Pseudomonadota</taxon>
        <taxon>Betaproteobacteria</taxon>
        <taxon>Burkholderiales</taxon>
        <taxon>Burkholderiaceae</taxon>
        <taxon>Caballeronia</taxon>
    </lineage>
</organism>
<evidence type="ECO:0000313" key="1">
    <source>
        <dbReference type="EMBL" id="SPB14521.1"/>
    </source>
</evidence>
<accession>A0A2U3I347</accession>
<dbReference type="EMBL" id="OGTP01000004">
    <property type="protein sequence ID" value="SPB14521.1"/>
    <property type="molecule type" value="Genomic_DNA"/>
</dbReference>
<protein>
    <submittedName>
        <fullName evidence="1">Uncharacterized protein</fullName>
    </submittedName>
</protein>
<keyword evidence="2" id="KW-1185">Reference proteome</keyword>
<dbReference type="AlphaFoldDB" id="A0A2U3I347"/>
<reference evidence="2" key="1">
    <citation type="submission" date="2018-01" db="EMBL/GenBank/DDBJ databases">
        <authorList>
            <person name="Peeters C."/>
        </authorList>
    </citation>
    <scope>NUCLEOTIDE SEQUENCE [LARGE SCALE GENOMIC DNA]</scope>
</reference>
<evidence type="ECO:0000313" key="2">
    <source>
        <dbReference type="Proteomes" id="UP000238169"/>
    </source>
</evidence>
<proteinExistence type="predicted"/>
<name>A0A2U3I347_9BURK</name>
<sequence length="314" mass="35079">MGNANPQSLWTHDLLWSKARAYVDKALEAPREDDLFPFWASLALEFLGRSSLAYVHPALLAEASDPDGRNLLYAFGLEPKVKNFVPKSISTSEVLLRCEQIVPNFTKDLESFCKGLANKRNEELHSGGLPFSKLANHTWLPRFYEAANVLLAFQKKKLEDFVGKDEANAAAKMLAAVADEAAKNVQKLVNAHMEVWKNKNQSEKDELAKAAKIAANPAFGHVIDCPSCGSKALLMGEEFRQQQPVLENDEMVVRSLMLPTELVCKACALTVKGHNQLYAAGFGSQFTKTLTYDPVDYYAEEPDDEDRYEEFNNE</sequence>
<gene>
    <name evidence="1" type="ORF">NOV72_01763</name>
</gene>
<dbReference type="Proteomes" id="UP000238169">
    <property type="component" value="Unassembled WGS sequence"/>
</dbReference>
<dbReference type="RefSeq" id="WP_146149965.1">
    <property type="nucleotide sequence ID" value="NZ_OGTP01000004.1"/>
</dbReference>
<dbReference type="OrthoDB" id="2606812at2"/>